<dbReference type="Pfam" id="PF00440">
    <property type="entry name" value="TetR_N"/>
    <property type="match status" value="1"/>
</dbReference>
<accession>A0A4R0J7H6</accession>
<evidence type="ECO:0000256" key="1">
    <source>
        <dbReference type="ARBA" id="ARBA00023125"/>
    </source>
</evidence>
<dbReference type="GO" id="GO:0003677">
    <property type="term" value="F:DNA binding"/>
    <property type="evidence" value="ECO:0007669"/>
    <property type="project" value="UniProtKB-UniRule"/>
</dbReference>
<dbReference type="Proteomes" id="UP000292385">
    <property type="component" value="Unassembled WGS sequence"/>
</dbReference>
<protein>
    <submittedName>
        <fullName evidence="5">TetR/AcrR family transcriptional regulator</fullName>
    </submittedName>
</protein>
<keyword evidence="6" id="KW-1185">Reference proteome</keyword>
<evidence type="ECO:0000259" key="3">
    <source>
        <dbReference type="PROSITE" id="PS50977"/>
    </source>
</evidence>
<sequence>MTFQRARRPEQRAERRRAILATAAAMLTEMPVADISLNELSRRVGLAKSNVLNYFDSREAVLLELSSSELSAWVQDLATALPDSSSETTDERADRLVATIVSTLAKRPVLCDLISTQAAVLERNITTETALAFKRAAAVSYEQMITVVVGVLPELGPEGAGRFIAAASLLAGSIWTHSHPVPAILAAYETDPALAAIRMEFEPALTDALRTLLYGALPRVTE</sequence>
<dbReference type="InterPro" id="IPR001647">
    <property type="entry name" value="HTH_TetR"/>
</dbReference>
<dbReference type="InterPro" id="IPR009057">
    <property type="entry name" value="Homeodomain-like_sf"/>
</dbReference>
<dbReference type="SUPFAM" id="SSF46689">
    <property type="entry name" value="Homeodomain-like"/>
    <property type="match status" value="1"/>
</dbReference>
<keyword evidence="1 2" id="KW-0238">DNA-binding</keyword>
<dbReference type="Proteomes" id="UP000294225">
    <property type="component" value="Unassembled WGS sequence"/>
</dbReference>
<name>A0A4R0J7H6_9ACTN</name>
<dbReference type="InterPro" id="IPR041483">
    <property type="entry name" value="TetR_C_34"/>
</dbReference>
<evidence type="ECO:0000256" key="2">
    <source>
        <dbReference type="PROSITE-ProRule" id="PRU00335"/>
    </source>
</evidence>
<dbReference type="RefSeq" id="WP_131468533.1">
    <property type="nucleotide sequence ID" value="NZ_SJJY01000013.1"/>
</dbReference>
<dbReference type="EMBL" id="SJJY01000013">
    <property type="protein sequence ID" value="TCC16683.1"/>
    <property type="molecule type" value="Genomic_DNA"/>
</dbReference>
<dbReference type="PROSITE" id="PS50977">
    <property type="entry name" value="HTH_TETR_2"/>
    <property type="match status" value="1"/>
</dbReference>
<dbReference type="Gene3D" id="1.10.357.10">
    <property type="entry name" value="Tetracycline Repressor, domain 2"/>
    <property type="match status" value="1"/>
</dbReference>
<reference evidence="6 7" key="1">
    <citation type="submission" date="2019-02" db="EMBL/GenBank/DDBJ databases">
        <title>Kribbella capetownensis sp. nov. and Kribbella speibonae sp. nov., isolated from soil.</title>
        <authorList>
            <person name="Curtis S.M."/>
            <person name="Norton I."/>
            <person name="Everest G.J."/>
            <person name="Meyers P.R."/>
        </authorList>
    </citation>
    <scope>NUCLEOTIDE SEQUENCE [LARGE SCALE GENOMIC DNA]</scope>
    <source>
        <strain evidence="4 6">SK5</strain>
        <strain evidence="5 7">YM55</strain>
    </source>
</reference>
<gene>
    <name evidence="4" type="ORF">E0H58_40165</name>
    <name evidence="5" type="ORF">E0H92_09180</name>
</gene>
<comment type="caution">
    <text evidence="5">The sequence shown here is derived from an EMBL/GenBank/DDBJ whole genome shotgun (WGS) entry which is preliminary data.</text>
</comment>
<evidence type="ECO:0000313" key="5">
    <source>
        <dbReference type="EMBL" id="TCC41797.1"/>
    </source>
</evidence>
<feature type="DNA-binding region" description="H-T-H motif" evidence="2">
    <location>
        <begin position="36"/>
        <end position="55"/>
    </location>
</feature>
<dbReference type="Pfam" id="PF17929">
    <property type="entry name" value="TetR_C_34"/>
    <property type="match status" value="1"/>
</dbReference>
<dbReference type="EMBL" id="SJKC01000001">
    <property type="protein sequence ID" value="TCC41797.1"/>
    <property type="molecule type" value="Genomic_DNA"/>
</dbReference>
<evidence type="ECO:0000313" key="4">
    <source>
        <dbReference type="EMBL" id="TCC16683.1"/>
    </source>
</evidence>
<organism evidence="5 7">
    <name type="scientific">Kribbella speibonae</name>
    <dbReference type="NCBI Taxonomy" id="1572660"/>
    <lineage>
        <taxon>Bacteria</taxon>
        <taxon>Bacillati</taxon>
        <taxon>Actinomycetota</taxon>
        <taxon>Actinomycetes</taxon>
        <taxon>Propionibacteriales</taxon>
        <taxon>Kribbellaceae</taxon>
        <taxon>Kribbella</taxon>
    </lineage>
</organism>
<feature type="domain" description="HTH tetR-type" evidence="3">
    <location>
        <begin position="13"/>
        <end position="73"/>
    </location>
</feature>
<proteinExistence type="predicted"/>
<dbReference type="AlphaFoldDB" id="A0A4R0J7H6"/>
<evidence type="ECO:0000313" key="6">
    <source>
        <dbReference type="Proteomes" id="UP000292385"/>
    </source>
</evidence>
<evidence type="ECO:0000313" key="7">
    <source>
        <dbReference type="Proteomes" id="UP000294225"/>
    </source>
</evidence>